<dbReference type="Gramene" id="XM_028350026.1">
    <property type="protein sequence ID" value="XP_028205827.1"/>
    <property type="gene ID" value="LOC114389368"/>
</dbReference>
<evidence type="ECO:0000256" key="3">
    <source>
        <dbReference type="ARBA" id="ARBA00022692"/>
    </source>
</evidence>
<evidence type="ECO:0000256" key="4">
    <source>
        <dbReference type="ARBA" id="ARBA00022989"/>
    </source>
</evidence>
<gene>
    <name evidence="8" type="ORF">D0Y65_042714</name>
</gene>
<protein>
    <submittedName>
        <fullName evidence="8">UPF0496 protein</fullName>
    </submittedName>
</protein>
<feature type="transmembrane region" description="Helical" evidence="7">
    <location>
        <begin position="239"/>
        <end position="257"/>
    </location>
</feature>
<organism evidence="8 9">
    <name type="scientific">Glycine soja</name>
    <name type="common">Wild soybean</name>
    <dbReference type="NCBI Taxonomy" id="3848"/>
    <lineage>
        <taxon>Eukaryota</taxon>
        <taxon>Viridiplantae</taxon>
        <taxon>Streptophyta</taxon>
        <taxon>Embryophyta</taxon>
        <taxon>Tracheophyta</taxon>
        <taxon>Spermatophyta</taxon>
        <taxon>Magnoliopsida</taxon>
        <taxon>eudicotyledons</taxon>
        <taxon>Gunneridae</taxon>
        <taxon>Pentapetalae</taxon>
        <taxon>rosids</taxon>
        <taxon>fabids</taxon>
        <taxon>Fabales</taxon>
        <taxon>Fabaceae</taxon>
        <taxon>Papilionoideae</taxon>
        <taxon>50 kb inversion clade</taxon>
        <taxon>NPAAA clade</taxon>
        <taxon>indigoferoid/millettioid clade</taxon>
        <taxon>Phaseoleae</taxon>
        <taxon>Glycine</taxon>
        <taxon>Glycine subgen. Soja</taxon>
    </lineage>
</organism>
<keyword evidence="5 7" id="KW-0472">Membrane</keyword>
<dbReference type="GO" id="GO:0016020">
    <property type="term" value="C:membrane"/>
    <property type="evidence" value="ECO:0007669"/>
    <property type="project" value="UniProtKB-SubCell"/>
</dbReference>
<feature type="transmembrane region" description="Helical" evidence="7">
    <location>
        <begin position="213"/>
        <end position="233"/>
    </location>
</feature>
<dbReference type="InterPro" id="IPR007749">
    <property type="entry name" value="DUF677"/>
</dbReference>
<reference evidence="8 9" key="1">
    <citation type="submission" date="2018-09" db="EMBL/GenBank/DDBJ databases">
        <title>A high-quality reference genome of wild soybean provides a powerful tool to mine soybean genomes.</title>
        <authorList>
            <person name="Xie M."/>
            <person name="Chung C.Y.L."/>
            <person name="Li M.-W."/>
            <person name="Wong F.-L."/>
            <person name="Chan T.-F."/>
            <person name="Lam H.-M."/>
        </authorList>
    </citation>
    <scope>NUCLEOTIDE SEQUENCE [LARGE SCALE GENOMIC DNA]</scope>
    <source>
        <strain evidence="9">cv. W05</strain>
        <tissue evidence="8">Hypocotyl of etiolated seedlings</tissue>
    </source>
</reference>
<dbReference type="AlphaFoldDB" id="A0A445GEL6"/>
<name>A0A445GEL6_GLYSO</name>
<dbReference type="Pfam" id="PF05055">
    <property type="entry name" value="DUF677"/>
    <property type="match status" value="1"/>
</dbReference>
<accession>A0A445GEL6</accession>
<comment type="subcellular location">
    <subcellularLocation>
        <location evidence="1">Membrane</location>
    </subcellularLocation>
</comment>
<evidence type="ECO:0000313" key="8">
    <source>
        <dbReference type="EMBL" id="RZB59613.1"/>
    </source>
</evidence>
<comment type="similarity">
    <text evidence="2">Belongs to the UPF0496 family.</text>
</comment>
<keyword evidence="3 7" id="KW-0812">Transmembrane</keyword>
<proteinExistence type="inferred from homology"/>
<feature type="region of interest" description="Disordered" evidence="6">
    <location>
        <begin position="1"/>
        <end position="46"/>
    </location>
</feature>
<evidence type="ECO:0000313" key="9">
    <source>
        <dbReference type="Proteomes" id="UP000289340"/>
    </source>
</evidence>
<evidence type="ECO:0000256" key="1">
    <source>
        <dbReference type="ARBA" id="ARBA00004370"/>
    </source>
</evidence>
<evidence type="ECO:0000256" key="2">
    <source>
        <dbReference type="ARBA" id="ARBA00009074"/>
    </source>
</evidence>
<dbReference type="EMBL" id="QZWG01000016">
    <property type="protein sequence ID" value="RZB59613.1"/>
    <property type="molecule type" value="Genomic_DNA"/>
</dbReference>
<keyword evidence="4 7" id="KW-1133">Transmembrane helix</keyword>
<evidence type="ECO:0000256" key="7">
    <source>
        <dbReference type="SAM" id="Phobius"/>
    </source>
</evidence>
<keyword evidence="9" id="KW-1185">Reference proteome</keyword>
<dbReference type="PANTHER" id="PTHR31113">
    <property type="entry name" value="UPF0496 PROTEIN 3-RELATED"/>
    <property type="match status" value="1"/>
</dbReference>
<comment type="caution">
    <text evidence="8">The sequence shown here is derived from an EMBL/GenBank/DDBJ whole genome shotgun (WGS) entry which is preliminary data.</text>
</comment>
<evidence type="ECO:0000256" key="5">
    <source>
        <dbReference type="ARBA" id="ARBA00023136"/>
    </source>
</evidence>
<sequence length="367" mass="41257">MLECVSFKSSTPTSISSPLPPPSEGNSTEELEEGEGTSATSPNVSREFHRAVEAHSYNEIRSMVQAPPQVHHIDDEDSHHRHVLSQVLQPDSHSVREALAKAKPKSNLTRLVSTYFDHSETASDFCLRLSRSVHRARYLYAPLSDLLSVLPADAPLPSLSQPQCNHAYDLFLQFDREENPFALFRLHRLRDSFSDLKRDIQRDLRKCHSRIRLFRHGAAGCAFCFVAAAAGTVLVASIVAVHAVVGFSALSAAPFCVPRQKKRELARLKQLEVVENGTHVVNDINTIDSLVDRLQTAVEGDKAFVRFALERGRERHPIQEVLKQLRKNQPVLEHLLGDLEQHICFCFYSVNKARYALLKEICSHQTS</sequence>
<evidence type="ECO:0000256" key="6">
    <source>
        <dbReference type="SAM" id="MobiDB-lite"/>
    </source>
</evidence>
<dbReference type="PANTHER" id="PTHR31113:SF5">
    <property type="entry name" value="OS04G0405700 PROTEIN"/>
    <property type="match status" value="1"/>
</dbReference>
<dbReference type="Proteomes" id="UP000289340">
    <property type="component" value="Chromosome 16"/>
</dbReference>